<evidence type="ECO:0000313" key="5">
    <source>
        <dbReference type="EMBL" id="WPB05406.1"/>
    </source>
</evidence>
<dbReference type="InterPro" id="IPR046757">
    <property type="entry name" value="YL1_N"/>
</dbReference>
<reference evidence="4 6" key="1">
    <citation type="submission" date="2015-10" db="EMBL/GenBank/DDBJ databases">
        <title>The cercosporin biosynthetic gene cluster was horizontally transferred to several fungal lineages and shown to be expanded in Cercospora beticola based on microsynteny with recipient genomes.</title>
        <authorList>
            <person name="De Jonge R."/>
            <person name="Ebert M.K."/>
            <person name="Suttle J.C."/>
            <person name="Jurick Ii W.M."/>
            <person name="Secor G.A."/>
            <person name="Thomma B.P."/>
            <person name="Van De Peer Y."/>
            <person name="Bolton M.D."/>
        </authorList>
    </citation>
    <scope>NUCLEOTIDE SEQUENCE [LARGE SCALE GENOMIC DNA]</scope>
    <source>
        <strain evidence="4 6">09-40</strain>
    </source>
</reference>
<feature type="region of interest" description="Disordered" evidence="2">
    <location>
        <begin position="472"/>
        <end position="492"/>
    </location>
</feature>
<feature type="compositionally biased region" description="Polar residues" evidence="2">
    <location>
        <begin position="473"/>
        <end position="483"/>
    </location>
</feature>
<keyword evidence="7" id="KW-1185">Reference proteome</keyword>
<feature type="compositionally biased region" description="Polar residues" evidence="2">
    <location>
        <begin position="317"/>
        <end position="327"/>
    </location>
</feature>
<accession>A0A2G5HNP7</accession>
<feature type="region of interest" description="Disordered" evidence="2">
    <location>
        <begin position="596"/>
        <end position="620"/>
    </location>
</feature>
<evidence type="ECO:0000256" key="1">
    <source>
        <dbReference type="ARBA" id="ARBA00006832"/>
    </source>
</evidence>
<dbReference type="Pfam" id="PF05764">
    <property type="entry name" value="YL1"/>
    <property type="match status" value="1"/>
</dbReference>
<dbReference type="EMBL" id="CP134189">
    <property type="protein sequence ID" value="WPB05406.1"/>
    <property type="molecule type" value="Genomic_DNA"/>
</dbReference>
<feature type="compositionally biased region" description="Basic and acidic residues" evidence="2">
    <location>
        <begin position="96"/>
        <end position="118"/>
    </location>
</feature>
<feature type="region of interest" description="Disordered" evidence="2">
    <location>
        <begin position="49"/>
        <end position="175"/>
    </location>
</feature>
<dbReference type="GO" id="GO:0005634">
    <property type="term" value="C:nucleus"/>
    <property type="evidence" value="ECO:0007669"/>
    <property type="project" value="TreeGrafter"/>
</dbReference>
<sequence length="620" mass="67562">MSDDESSGSSSGDEDVATSGLIATRAKRATAGNLYSSLREILDDEELQKQLLAEDEDDQGEFVGSDKDDDDAMSSSGDEDDAGPPQDGEKEDLEGERELKKQERAQLKRKRKIEEAKMRLPKFGQKKRVKLADDVKTEDGSATPVERPKKKSERQNWLPTEADMPVRQSSRSTAVANREMVHTNLKQSIARSEKQKKVMANHAAKVKANTRAVLTQEERFAKAAKIEKETAKEFGRWEREEAERQRLREEALAAKRRRGIEGPVIRYWSGSVLWEGDKIKDNRLHGSQKVDEIKDRPGSAGGVSVSGDAGKDELASGHSTEYATANGSPAPPSVPATPGFPGSRPLQPAHPPLQPEPPVAGPSSWLDGIHEYANGSGTSTPLQPGTYTPSTPALNTPPVASNGLPMLAPQPSAAQHMSSQAPIYHGLPPYGTYGQFQLNTPQQQVPEPPPPPLIKEQAQRSLIMLEAFENLDAPTTSKRSSSRAQKENLLEPTPVASILLPGSYPHFAPEEARYLTHKKRATAKEHLPPPPTKAKCALTPFPAKFRDPKTGISYAGLMEYKMVQRLLAGGCQWSSMLGCWVGPTYGDLGRAARGVPDDFETPANSKGRENEVELKAESAG</sequence>
<name>A0A2G5HNP7_CERBT</name>
<dbReference type="AlphaFoldDB" id="A0A2G5HNP7"/>
<dbReference type="OrthoDB" id="3942062at2759"/>
<feature type="compositionally biased region" description="Basic and acidic residues" evidence="2">
    <location>
        <begin position="278"/>
        <end position="297"/>
    </location>
</feature>
<reference evidence="5 7" key="2">
    <citation type="submission" date="2023-09" db="EMBL/GenBank/DDBJ databases">
        <title>Complete-Gapless Cercospora beticola genome.</title>
        <authorList>
            <person name="Wyatt N.A."/>
            <person name="Spanner R.E."/>
            <person name="Bolton M.D."/>
        </authorList>
    </citation>
    <scope>NUCLEOTIDE SEQUENCE [LARGE SCALE GENOMIC DNA]</scope>
    <source>
        <strain evidence="5">Cb09-40</strain>
    </source>
</reference>
<evidence type="ECO:0000313" key="7">
    <source>
        <dbReference type="Proteomes" id="UP001302367"/>
    </source>
</evidence>
<dbReference type="Proteomes" id="UP000230605">
    <property type="component" value="Chromosome 6"/>
</dbReference>
<dbReference type="PANTHER" id="PTHR13275">
    <property type="entry name" value="YL-1 PROTEIN TRANSCRIPTION FACTOR-LIKE 1"/>
    <property type="match status" value="1"/>
</dbReference>
<comment type="similarity">
    <text evidence="1">Belongs to the VPS72/YL1 family.</text>
</comment>
<protein>
    <recommendedName>
        <fullName evidence="3">Vps72/YL1 C-terminal domain-containing protein</fullName>
    </recommendedName>
</protein>
<feature type="compositionally biased region" description="Basic and acidic residues" evidence="2">
    <location>
        <begin position="606"/>
        <end position="620"/>
    </location>
</feature>
<dbReference type="SMART" id="SM00993">
    <property type="entry name" value="YL1_C"/>
    <property type="match status" value="1"/>
</dbReference>
<feature type="compositionally biased region" description="Polar residues" evidence="2">
    <location>
        <begin position="375"/>
        <end position="394"/>
    </location>
</feature>
<feature type="region of interest" description="Disordered" evidence="2">
    <location>
        <begin position="1"/>
        <end position="29"/>
    </location>
</feature>
<proteinExistence type="inferred from homology"/>
<dbReference type="EMBL" id="LKMD01000104">
    <property type="protein sequence ID" value="PIA94160.1"/>
    <property type="molecule type" value="Genomic_DNA"/>
</dbReference>
<feature type="compositionally biased region" description="Acidic residues" evidence="2">
    <location>
        <begin position="1"/>
        <end position="16"/>
    </location>
</feature>
<dbReference type="InterPro" id="IPR013272">
    <property type="entry name" value="Vps72/YL1_C"/>
</dbReference>
<feature type="region of interest" description="Disordered" evidence="2">
    <location>
        <begin position="278"/>
        <end position="412"/>
    </location>
</feature>
<organism evidence="4 6">
    <name type="scientific">Cercospora beticola</name>
    <name type="common">Sugarbeet leaf spot fungus</name>
    <dbReference type="NCBI Taxonomy" id="122368"/>
    <lineage>
        <taxon>Eukaryota</taxon>
        <taxon>Fungi</taxon>
        <taxon>Dikarya</taxon>
        <taxon>Ascomycota</taxon>
        <taxon>Pezizomycotina</taxon>
        <taxon>Dothideomycetes</taxon>
        <taxon>Dothideomycetidae</taxon>
        <taxon>Mycosphaerellales</taxon>
        <taxon>Mycosphaerellaceae</taxon>
        <taxon>Cercospora</taxon>
    </lineage>
</organism>
<dbReference type="PANTHER" id="PTHR13275:SF4">
    <property type="entry name" value="VACUOLAR PROTEIN SORTING-ASSOCIATED PROTEIN 72 HOMOLOG"/>
    <property type="match status" value="1"/>
</dbReference>
<dbReference type="Pfam" id="PF08265">
    <property type="entry name" value="YL1_C"/>
    <property type="match status" value="1"/>
</dbReference>
<evidence type="ECO:0000259" key="3">
    <source>
        <dbReference type="SMART" id="SM00993"/>
    </source>
</evidence>
<evidence type="ECO:0000256" key="2">
    <source>
        <dbReference type="SAM" id="MobiDB-lite"/>
    </source>
</evidence>
<feature type="domain" description="Vps72/YL1 C-terminal" evidence="3">
    <location>
        <begin position="534"/>
        <end position="563"/>
    </location>
</feature>
<feature type="compositionally biased region" description="Acidic residues" evidence="2">
    <location>
        <begin position="67"/>
        <end position="82"/>
    </location>
</feature>
<dbReference type="Proteomes" id="UP001302367">
    <property type="component" value="Chromosome 6"/>
</dbReference>
<gene>
    <name evidence="4" type="ORF">CB0940_08819</name>
    <name evidence="5" type="ORF">RHO25_010058</name>
</gene>
<feature type="compositionally biased region" description="Pro residues" evidence="2">
    <location>
        <begin position="348"/>
        <end position="360"/>
    </location>
</feature>
<evidence type="ECO:0000313" key="4">
    <source>
        <dbReference type="EMBL" id="PIA94160.1"/>
    </source>
</evidence>
<feature type="compositionally biased region" description="Basic and acidic residues" evidence="2">
    <location>
        <begin position="130"/>
        <end position="139"/>
    </location>
</feature>
<evidence type="ECO:0000313" key="6">
    <source>
        <dbReference type="Proteomes" id="UP000230605"/>
    </source>
</evidence>